<reference evidence="3 4" key="1">
    <citation type="submission" date="2016-10" db="EMBL/GenBank/DDBJ databases">
        <authorList>
            <person name="de Groot N.N."/>
        </authorList>
    </citation>
    <scope>NUCLEOTIDE SEQUENCE [LARGE SCALE GENOMIC DNA]</scope>
    <source>
        <strain evidence="3 4">DSM 25294</strain>
    </source>
</reference>
<dbReference type="AlphaFoldDB" id="A0A1G9I4K5"/>
<dbReference type="PROSITE" id="PS50931">
    <property type="entry name" value="HTH_LYSR"/>
    <property type="match status" value="1"/>
</dbReference>
<sequence length="78" mass="8398">MRRARLRPSSSFGSRTESRQASAPLSVAGQLELAKRMRGPHAVDFRQLEAFATVVSTGSMTAAARVLGTSQPTIIRLV</sequence>
<feature type="region of interest" description="Disordered" evidence="1">
    <location>
        <begin position="1"/>
        <end position="25"/>
    </location>
</feature>
<dbReference type="InterPro" id="IPR036390">
    <property type="entry name" value="WH_DNA-bd_sf"/>
</dbReference>
<dbReference type="InterPro" id="IPR036388">
    <property type="entry name" value="WH-like_DNA-bd_sf"/>
</dbReference>
<dbReference type="Proteomes" id="UP000199382">
    <property type="component" value="Unassembled WGS sequence"/>
</dbReference>
<feature type="domain" description="HTH lysR-type" evidence="2">
    <location>
        <begin position="43"/>
        <end position="78"/>
    </location>
</feature>
<dbReference type="InterPro" id="IPR000847">
    <property type="entry name" value="LysR_HTH_N"/>
</dbReference>
<accession>A0A1G9I4K5</accession>
<dbReference type="STRING" id="571298.SAMN04488026_107210"/>
<keyword evidence="4" id="KW-1185">Reference proteome</keyword>
<organism evidence="3 4">
    <name type="scientific">Aliiruegeria lutimaris</name>
    <dbReference type="NCBI Taxonomy" id="571298"/>
    <lineage>
        <taxon>Bacteria</taxon>
        <taxon>Pseudomonadati</taxon>
        <taxon>Pseudomonadota</taxon>
        <taxon>Alphaproteobacteria</taxon>
        <taxon>Rhodobacterales</taxon>
        <taxon>Roseobacteraceae</taxon>
        <taxon>Aliiruegeria</taxon>
    </lineage>
</organism>
<evidence type="ECO:0000313" key="4">
    <source>
        <dbReference type="Proteomes" id="UP000199382"/>
    </source>
</evidence>
<dbReference type="GO" id="GO:0003700">
    <property type="term" value="F:DNA-binding transcription factor activity"/>
    <property type="evidence" value="ECO:0007669"/>
    <property type="project" value="InterPro"/>
</dbReference>
<name>A0A1G9I4K5_9RHOB</name>
<dbReference type="Pfam" id="PF00126">
    <property type="entry name" value="HTH_1"/>
    <property type="match status" value="1"/>
</dbReference>
<dbReference type="SUPFAM" id="SSF46785">
    <property type="entry name" value="Winged helix' DNA-binding domain"/>
    <property type="match status" value="1"/>
</dbReference>
<dbReference type="EMBL" id="FNEK01000072">
    <property type="protein sequence ID" value="SDL19794.1"/>
    <property type="molecule type" value="Genomic_DNA"/>
</dbReference>
<dbReference type="OrthoDB" id="9791253at2"/>
<evidence type="ECO:0000259" key="2">
    <source>
        <dbReference type="PROSITE" id="PS50931"/>
    </source>
</evidence>
<evidence type="ECO:0000256" key="1">
    <source>
        <dbReference type="SAM" id="MobiDB-lite"/>
    </source>
</evidence>
<dbReference type="Gene3D" id="1.10.10.10">
    <property type="entry name" value="Winged helix-like DNA-binding domain superfamily/Winged helix DNA-binding domain"/>
    <property type="match status" value="1"/>
</dbReference>
<protein>
    <submittedName>
        <fullName evidence="3">Regulatory helix-turn-helix protein, lysR family</fullName>
    </submittedName>
</protein>
<proteinExistence type="predicted"/>
<gene>
    <name evidence="3" type="ORF">SAMN04488026_107210</name>
</gene>
<evidence type="ECO:0000313" key="3">
    <source>
        <dbReference type="EMBL" id="SDL19794.1"/>
    </source>
</evidence>
<feature type="compositionally biased region" description="Polar residues" evidence="1">
    <location>
        <begin position="8"/>
        <end position="23"/>
    </location>
</feature>
<dbReference type="RefSeq" id="WP_139188514.1">
    <property type="nucleotide sequence ID" value="NZ_FNEK01000072.1"/>
</dbReference>